<dbReference type="InterPro" id="IPR004358">
    <property type="entry name" value="Sig_transdc_His_kin-like_C"/>
</dbReference>
<feature type="coiled-coil region" evidence="7">
    <location>
        <begin position="628"/>
        <end position="665"/>
    </location>
</feature>
<dbReference type="EC" id="2.7.13.3" evidence="2"/>
<feature type="transmembrane region" description="Helical" evidence="8">
    <location>
        <begin position="384"/>
        <end position="405"/>
    </location>
</feature>
<feature type="transmembrane region" description="Helical" evidence="8">
    <location>
        <begin position="147"/>
        <end position="168"/>
    </location>
</feature>
<dbReference type="EMBL" id="CYSD01000014">
    <property type="protein sequence ID" value="CUH76634.1"/>
    <property type="molecule type" value="Genomic_DNA"/>
</dbReference>
<dbReference type="SMART" id="SM00448">
    <property type="entry name" value="REC"/>
    <property type="match status" value="1"/>
</dbReference>
<feature type="transmembrane region" description="Helical" evidence="8">
    <location>
        <begin position="257"/>
        <end position="283"/>
    </location>
</feature>
<evidence type="ECO:0000256" key="1">
    <source>
        <dbReference type="ARBA" id="ARBA00000085"/>
    </source>
</evidence>
<dbReference type="Gene3D" id="3.40.50.2300">
    <property type="match status" value="1"/>
</dbReference>
<dbReference type="AlphaFoldDB" id="A0A0P1G4H4"/>
<dbReference type="Gene3D" id="1.10.4160.10">
    <property type="entry name" value="Hydantoin permease"/>
    <property type="match status" value="1"/>
</dbReference>
<feature type="transmembrane region" description="Helical" evidence="8">
    <location>
        <begin position="180"/>
        <end position="198"/>
    </location>
</feature>
<dbReference type="PANTHER" id="PTHR43047">
    <property type="entry name" value="TWO-COMPONENT HISTIDINE PROTEIN KINASE"/>
    <property type="match status" value="1"/>
</dbReference>
<feature type="transmembrane region" description="Helical" evidence="8">
    <location>
        <begin position="598"/>
        <end position="618"/>
    </location>
</feature>
<dbReference type="InterPro" id="IPR003661">
    <property type="entry name" value="HisK_dim/P_dom"/>
</dbReference>
<dbReference type="InterPro" id="IPR036890">
    <property type="entry name" value="HATPase_C_sf"/>
</dbReference>
<evidence type="ECO:0000259" key="10">
    <source>
        <dbReference type="PROSITE" id="PS50110"/>
    </source>
</evidence>
<dbReference type="Proteomes" id="UP000052022">
    <property type="component" value="Unassembled WGS sequence"/>
</dbReference>
<dbReference type="Gene3D" id="1.10.287.130">
    <property type="match status" value="1"/>
</dbReference>
<dbReference type="SMART" id="SM00388">
    <property type="entry name" value="HisKA"/>
    <property type="match status" value="1"/>
</dbReference>
<keyword evidence="3 6" id="KW-0597">Phosphoprotein</keyword>
<feature type="modified residue" description="4-aspartylphosphate" evidence="6">
    <location>
        <position position="960"/>
    </location>
</feature>
<dbReference type="Pfam" id="PF02518">
    <property type="entry name" value="HATPase_c"/>
    <property type="match status" value="1"/>
</dbReference>
<name>A0A0P1G4H4_9RHOB</name>
<dbReference type="OrthoDB" id="9801651at2"/>
<evidence type="ECO:0000256" key="6">
    <source>
        <dbReference type="PROSITE-ProRule" id="PRU00169"/>
    </source>
</evidence>
<feature type="transmembrane region" description="Helical" evidence="8">
    <location>
        <begin position="359"/>
        <end position="378"/>
    </location>
</feature>
<feature type="transmembrane region" description="Helical" evidence="8">
    <location>
        <begin position="565"/>
        <end position="586"/>
    </location>
</feature>
<dbReference type="InterPro" id="IPR036097">
    <property type="entry name" value="HisK_dim/P_sf"/>
</dbReference>
<dbReference type="FunFam" id="3.30.565.10:FF:000006">
    <property type="entry name" value="Sensor histidine kinase WalK"/>
    <property type="match status" value="1"/>
</dbReference>
<dbReference type="SMART" id="SM00387">
    <property type="entry name" value="HATPase_c"/>
    <property type="match status" value="1"/>
</dbReference>
<dbReference type="CDD" id="cd00156">
    <property type="entry name" value="REC"/>
    <property type="match status" value="1"/>
</dbReference>
<feature type="domain" description="Histidine kinase" evidence="9">
    <location>
        <begin position="672"/>
        <end position="885"/>
    </location>
</feature>
<keyword evidence="8" id="KW-0812">Transmembrane</keyword>
<sequence>MNAALRATREKRIYNRWVANETMEDFALRFTAHRARKWSFGRVANTAIGSISFLALEAIGGTLTLTYGFDIAVAAIMLVGALLFLTGLPISYYAARYGLDIDLLTRGAGFGYLGSTITSLIYATFTFIFFALEAAILALALEFCLGVPLFIGYVGSSLIVIPLVLHGFSKISAFHTWTQPLWVFLHVLPFVLLALVGYDTDLWTEYPGLSEPDARSKLLMLGAASGVVFSLVAQIGEQVDFLRFLPEPKTTAERRKWWLTVLASGPGWSILGVVKMLAGSYLAVFAVQQGIPTSEAGDPTRMYFAAFDFVLGNPALVIVLTGSFVVLSQLKINVTNAYAGSIAWSNFFSRLTRTHPGRVVWLVFNVAIALMLMELGVFKGLEQVLGLYSHVAVAWIGALVADLVVNKPLGLSPKGIEFRRAFLYDINPVGLGSMALACVASLACYAGVFGEIAQAFSSFVALLTAFVSAPLIAFATGGRFYLVRHDRDMEVSNGQHDCGVCEYTFDHEDMVHCPFHDAPICSLCCMLDASCHDACRTEGTLEANLTRLAHALLPQTLARAVHSRLFRFFATTVVLSSAFALLLVVIRNMEGAANFEAGLMIIFCTVVIVIGISVWMFILTGESQRNARAEAERQTERAIKEIRAHERTDRALQAAKEKAEAANLAKTRYMSGLSHELRTPLNAIYGFAQLLEKDPDLKNWNHPIGSIRRSSEHLAGLIEGLLDISRIEAGRIEIMRDRINLPAFLSQIASIFEAEAARKGLTFTMQTHGRLPNFIACDEKRLRQIIINLLSNAIRYTQAGTVTFDLTYRNEVAIISVTDTGCGIPPADIERIWRPFERGSSHTVPGSGLGLTITRLLVEILGGDIEVDSTPGKGSTFSIRLMLPTLTQSVIADQDVGQSTAFTGYKGQRKTIMVVDDDINHLSLADHFLSGLGFVVVAVSTVDAAELILTDASPDILLLDIDMPERDGWSFARSLRAGPARNMPIVMISGHAKDEARPRSEPVLHDAFIAKPYNLDELLLQIAELLKITLTADVPDPAEDAAAGHLLPDDIGLLLEFADIGHAAGLRDKLDELEQSGRCPETLMTGLKARLDVFDIEGIMQLLQETRHELS</sequence>
<reference evidence="11 12" key="1">
    <citation type="submission" date="2015-09" db="EMBL/GenBank/DDBJ databases">
        <authorList>
            <consortium name="Swine Surveillance"/>
        </authorList>
    </citation>
    <scope>NUCLEOTIDE SEQUENCE [LARGE SCALE GENOMIC DNA]</scope>
    <source>
        <strain evidence="11 12">CECT 7557</strain>
    </source>
</reference>
<evidence type="ECO:0000256" key="3">
    <source>
        <dbReference type="ARBA" id="ARBA00022553"/>
    </source>
</evidence>
<evidence type="ECO:0000313" key="12">
    <source>
        <dbReference type="Proteomes" id="UP000052022"/>
    </source>
</evidence>
<feature type="transmembrane region" description="Helical" evidence="8">
    <location>
        <begin position="426"/>
        <end position="449"/>
    </location>
</feature>
<dbReference type="GO" id="GO:0000155">
    <property type="term" value="F:phosphorelay sensor kinase activity"/>
    <property type="evidence" value="ECO:0007669"/>
    <property type="project" value="InterPro"/>
</dbReference>
<dbReference type="Pfam" id="PF00512">
    <property type="entry name" value="HisKA"/>
    <property type="match status" value="1"/>
</dbReference>
<organism evidence="11 12">
    <name type="scientific">Tritonibacter multivorans</name>
    <dbReference type="NCBI Taxonomy" id="928856"/>
    <lineage>
        <taxon>Bacteria</taxon>
        <taxon>Pseudomonadati</taxon>
        <taxon>Pseudomonadota</taxon>
        <taxon>Alphaproteobacteria</taxon>
        <taxon>Rhodobacterales</taxon>
        <taxon>Paracoccaceae</taxon>
        <taxon>Tritonibacter</taxon>
    </lineage>
</organism>
<feature type="domain" description="Response regulatory" evidence="10">
    <location>
        <begin position="911"/>
        <end position="1026"/>
    </location>
</feature>
<evidence type="ECO:0000313" key="11">
    <source>
        <dbReference type="EMBL" id="CUH76634.1"/>
    </source>
</evidence>
<keyword evidence="7" id="KW-0175">Coiled coil</keyword>
<dbReference type="STRING" id="928856.SAMN04488049_11463"/>
<evidence type="ECO:0000256" key="7">
    <source>
        <dbReference type="SAM" id="Coils"/>
    </source>
</evidence>
<dbReference type="SUPFAM" id="SSF47384">
    <property type="entry name" value="Homodimeric domain of signal transducing histidine kinase"/>
    <property type="match status" value="1"/>
</dbReference>
<feature type="transmembrane region" description="Helical" evidence="8">
    <location>
        <begin position="71"/>
        <end position="95"/>
    </location>
</feature>
<dbReference type="InterPro" id="IPR011006">
    <property type="entry name" value="CheY-like_superfamily"/>
</dbReference>
<dbReference type="InterPro" id="IPR001789">
    <property type="entry name" value="Sig_transdc_resp-reg_receiver"/>
</dbReference>
<keyword evidence="8" id="KW-1133">Transmembrane helix</keyword>
<evidence type="ECO:0000256" key="8">
    <source>
        <dbReference type="SAM" id="Phobius"/>
    </source>
</evidence>
<feature type="transmembrane region" description="Helical" evidence="8">
    <location>
        <begin position="218"/>
        <end position="236"/>
    </location>
</feature>
<protein>
    <recommendedName>
        <fullName evidence="2">histidine kinase</fullName>
        <ecNumber evidence="2">2.7.13.3</ecNumber>
    </recommendedName>
</protein>
<dbReference type="PROSITE" id="PS50110">
    <property type="entry name" value="RESPONSE_REGULATORY"/>
    <property type="match status" value="1"/>
</dbReference>
<dbReference type="RefSeq" id="WP_058289114.1">
    <property type="nucleotide sequence ID" value="NZ_CYSD01000014.1"/>
</dbReference>
<evidence type="ECO:0000256" key="2">
    <source>
        <dbReference type="ARBA" id="ARBA00012438"/>
    </source>
</evidence>
<evidence type="ECO:0000259" key="9">
    <source>
        <dbReference type="PROSITE" id="PS50109"/>
    </source>
</evidence>
<keyword evidence="5" id="KW-0418">Kinase</keyword>
<dbReference type="PRINTS" id="PR00344">
    <property type="entry name" value="BCTRLSENSOR"/>
</dbReference>
<dbReference type="SUPFAM" id="SSF55874">
    <property type="entry name" value="ATPase domain of HSP90 chaperone/DNA topoisomerase II/histidine kinase"/>
    <property type="match status" value="1"/>
</dbReference>
<dbReference type="CDD" id="cd00082">
    <property type="entry name" value="HisKA"/>
    <property type="match status" value="1"/>
</dbReference>
<accession>A0A0P1G4H4</accession>
<evidence type="ECO:0000256" key="5">
    <source>
        <dbReference type="ARBA" id="ARBA00022777"/>
    </source>
</evidence>
<dbReference type="Pfam" id="PF00072">
    <property type="entry name" value="Response_reg"/>
    <property type="match status" value="1"/>
</dbReference>
<feature type="transmembrane region" description="Helical" evidence="8">
    <location>
        <begin position="303"/>
        <end position="327"/>
    </location>
</feature>
<evidence type="ECO:0000256" key="4">
    <source>
        <dbReference type="ARBA" id="ARBA00022679"/>
    </source>
</evidence>
<dbReference type="SUPFAM" id="SSF52172">
    <property type="entry name" value="CheY-like"/>
    <property type="match status" value="1"/>
</dbReference>
<dbReference type="PROSITE" id="PS50109">
    <property type="entry name" value="HIS_KIN"/>
    <property type="match status" value="1"/>
</dbReference>
<dbReference type="CDD" id="cd16922">
    <property type="entry name" value="HATPase_EvgS-ArcB-TorS-like"/>
    <property type="match status" value="1"/>
</dbReference>
<gene>
    <name evidence="11" type="primary">bvgS</name>
    <name evidence="11" type="ORF">TRM7557_00994</name>
</gene>
<keyword evidence="12" id="KW-1185">Reference proteome</keyword>
<dbReference type="InterPro" id="IPR005467">
    <property type="entry name" value="His_kinase_dom"/>
</dbReference>
<comment type="catalytic activity">
    <reaction evidence="1">
        <text>ATP + protein L-histidine = ADP + protein N-phospho-L-histidine.</text>
        <dbReference type="EC" id="2.7.13.3"/>
    </reaction>
</comment>
<keyword evidence="4 11" id="KW-0808">Transferase</keyword>
<dbReference type="Gene3D" id="3.30.565.10">
    <property type="entry name" value="Histidine kinase-like ATPase, C-terminal domain"/>
    <property type="match status" value="1"/>
</dbReference>
<dbReference type="InterPro" id="IPR003594">
    <property type="entry name" value="HATPase_dom"/>
</dbReference>
<feature type="transmembrane region" description="Helical" evidence="8">
    <location>
        <begin position="43"/>
        <end position="65"/>
    </location>
</feature>
<feature type="transmembrane region" description="Helical" evidence="8">
    <location>
        <begin position="455"/>
        <end position="482"/>
    </location>
</feature>
<feature type="transmembrane region" description="Helical" evidence="8">
    <location>
        <begin position="116"/>
        <end position="141"/>
    </location>
</feature>
<proteinExistence type="predicted"/>
<keyword evidence="8" id="KW-0472">Membrane</keyword>